<keyword evidence="3" id="KW-1185">Reference proteome</keyword>
<dbReference type="AlphaFoldDB" id="A0A5C4LJZ6"/>
<evidence type="ECO:0000256" key="1">
    <source>
        <dbReference type="SAM" id="SignalP"/>
    </source>
</evidence>
<protein>
    <recommendedName>
        <fullName evidence="4">YHS domain-containing protein</fullName>
    </recommendedName>
</protein>
<organism evidence="2 3">
    <name type="scientific">Methylobacterium terricola</name>
    <dbReference type="NCBI Taxonomy" id="2583531"/>
    <lineage>
        <taxon>Bacteria</taxon>
        <taxon>Pseudomonadati</taxon>
        <taxon>Pseudomonadota</taxon>
        <taxon>Alphaproteobacteria</taxon>
        <taxon>Hyphomicrobiales</taxon>
        <taxon>Methylobacteriaceae</taxon>
        <taxon>Methylobacterium</taxon>
    </lineage>
</organism>
<evidence type="ECO:0008006" key="4">
    <source>
        <dbReference type="Google" id="ProtNLM"/>
    </source>
</evidence>
<evidence type="ECO:0000313" key="3">
    <source>
        <dbReference type="Proteomes" id="UP000305267"/>
    </source>
</evidence>
<dbReference type="EMBL" id="VDDA01000004">
    <property type="protein sequence ID" value="TNC13369.1"/>
    <property type="molecule type" value="Genomic_DNA"/>
</dbReference>
<evidence type="ECO:0000313" key="2">
    <source>
        <dbReference type="EMBL" id="TNC13369.1"/>
    </source>
</evidence>
<sequence>MGKIRLTRRGLLSLLPGLAIWPASAFRPARAETPLGVPSLYAADPLTGLALRGFDPVSYRLGPDPAPGSPEHEFSWSGLVWRFTGAANRGAFARDPETYAPRLGGYDPEGVVAGRLIDADPLVAALREDRLYLFRDPERRARAAPGLLDAAEDRWPVLRRDAAIGG</sequence>
<feature type="signal peptide" evidence="1">
    <location>
        <begin position="1"/>
        <end position="25"/>
    </location>
</feature>
<accession>A0A5C4LJZ6</accession>
<gene>
    <name evidence="2" type="ORF">FF100_11175</name>
</gene>
<name>A0A5C4LJZ6_9HYPH</name>
<dbReference type="OrthoDB" id="344729at2"/>
<dbReference type="RefSeq" id="WP_139035805.1">
    <property type="nucleotide sequence ID" value="NZ_VDDA01000004.1"/>
</dbReference>
<proteinExistence type="predicted"/>
<comment type="caution">
    <text evidence="2">The sequence shown here is derived from an EMBL/GenBank/DDBJ whole genome shotgun (WGS) entry which is preliminary data.</text>
</comment>
<feature type="chain" id="PRO_5023093841" description="YHS domain-containing protein" evidence="1">
    <location>
        <begin position="26"/>
        <end position="166"/>
    </location>
</feature>
<reference evidence="2 3" key="1">
    <citation type="submission" date="2019-06" db="EMBL/GenBank/DDBJ databases">
        <title>Genome of Methylobacterium sp. 17Sr1-39.</title>
        <authorList>
            <person name="Seo T."/>
        </authorList>
    </citation>
    <scope>NUCLEOTIDE SEQUENCE [LARGE SCALE GENOMIC DNA]</scope>
    <source>
        <strain evidence="2 3">17Sr1-39</strain>
    </source>
</reference>
<keyword evidence="1" id="KW-0732">Signal</keyword>
<dbReference type="Proteomes" id="UP000305267">
    <property type="component" value="Unassembled WGS sequence"/>
</dbReference>